<keyword evidence="6" id="KW-0812">Transmembrane</keyword>
<keyword evidence="6" id="KW-1133">Transmembrane helix</keyword>
<comment type="similarity">
    <text evidence="2">Belongs to the NADH dehydrogenase family.</text>
</comment>
<dbReference type="PRINTS" id="PR00368">
    <property type="entry name" value="FADPNR"/>
</dbReference>
<accession>A0ABW2CQT3</accession>
<dbReference type="InterPro" id="IPR051169">
    <property type="entry name" value="NADH-Q_oxidoreductase"/>
</dbReference>
<keyword evidence="6" id="KW-0472">Membrane</keyword>
<evidence type="ECO:0000313" key="8">
    <source>
        <dbReference type="EMBL" id="MFC6883316.1"/>
    </source>
</evidence>
<protein>
    <submittedName>
        <fullName evidence="8">NAD(P)/FAD-dependent oxidoreductase</fullName>
        <ecNumber evidence="8">1.6.5.-</ecNumber>
    </submittedName>
</protein>
<dbReference type="EMBL" id="JBHSXS010000018">
    <property type="protein sequence ID" value="MFC6883316.1"/>
    <property type="molecule type" value="Genomic_DNA"/>
</dbReference>
<dbReference type="PANTHER" id="PTHR42913:SF3">
    <property type="entry name" value="64 KDA MITOCHONDRIAL NADH DEHYDROGENASE (EUROFUNG)"/>
    <property type="match status" value="1"/>
</dbReference>
<keyword evidence="9" id="KW-1185">Reference proteome</keyword>
<dbReference type="RefSeq" id="WP_160822462.1">
    <property type="nucleotide sequence ID" value="NZ_JBHSXE010000001.1"/>
</dbReference>
<evidence type="ECO:0000256" key="6">
    <source>
        <dbReference type="SAM" id="Phobius"/>
    </source>
</evidence>
<dbReference type="GO" id="GO:0016491">
    <property type="term" value="F:oxidoreductase activity"/>
    <property type="evidence" value="ECO:0007669"/>
    <property type="project" value="UniProtKB-KW"/>
</dbReference>
<proteinExistence type="inferred from homology"/>
<comment type="cofactor">
    <cofactor evidence="1">
        <name>FAD</name>
        <dbReference type="ChEBI" id="CHEBI:57692"/>
    </cofactor>
</comment>
<comment type="caution">
    <text evidence="8">The sequence shown here is derived from an EMBL/GenBank/DDBJ whole genome shotgun (WGS) entry which is preliminary data.</text>
</comment>
<keyword evidence="5 8" id="KW-0560">Oxidoreductase</keyword>
<evidence type="ECO:0000256" key="2">
    <source>
        <dbReference type="ARBA" id="ARBA00005272"/>
    </source>
</evidence>
<keyword evidence="3" id="KW-0285">Flavoprotein</keyword>
<evidence type="ECO:0000256" key="3">
    <source>
        <dbReference type="ARBA" id="ARBA00022630"/>
    </source>
</evidence>
<feature type="transmembrane region" description="Helical" evidence="6">
    <location>
        <begin position="21"/>
        <end position="40"/>
    </location>
</feature>
<dbReference type="Proteomes" id="UP001596380">
    <property type="component" value="Unassembled WGS sequence"/>
</dbReference>
<dbReference type="Gene3D" id="3.50.50.100">
    <property type="match status" value="1"/>
</dbReference>
<evidence type="ECO:0000256" key="5">
    <source>
        <dbReference type="ARBA" id="ARBA00023002"/>
    </source>
</evidence>
<feature type="domain" description="FAD/NAD(P)-binding" evidence="7">
    <location>
        <begin position="23"/>
        <end position="287"/>
    </location>
</feature>
<reference evidence="9" key="1">
    <citation type="journal article" date="2019" name="Int. J. Syst. Evol. Microbiol.">
        <title>The Global Catalogue of Microorganisms (GCM) 10K type strain sequencing project: providing services to taxonomists for standard genome sequencing and annotation.</title>
        <authorList>
            <consortium name="The Broad Institute Genomics Platform"/>
            <consortium name="The Broad Institute Genome Sequencing Center for Infectious Disease"/>
            <person name="Wu L."/>
            <person name="Ma J."/>
        </authorList>
    </citation>
    <scope>NUCLEOTIDE SEQUENCE [LARGE SCALE GENOMIC DNA]</scope>
    <source>
        <strain evidence="9">JCM 3369</strain>
    </source>
</reference>
<keyword evidence="4" id="KW-0274">FAD</keyword>
<name>A0ABW2CQT3_9ACTN</name>
<evidence type="ECO:0000313" key="9">
    <source>
        <dbReference type="Proteomes" id="UP001596380"/>
    </source>
</evidence>
<gene>
    <name evidence="8" type="ORF">ACFQKB_26405</name>
</gene>
<evidence type="ECO:0000256" key="4">
    <source>
        <dbReference type="ARBA" id="ARBA00022827"/>
    </source>
</evidence>
<dbReference type="InterPro" id="IPR036188">
    <property type="entry name" value="FAD/NAD-bd_sf"/>
</dbReference>
<sequence length="396" mass="41677">MRRADGNKGGARSAGGGARRVADIVVIGAGYAGMTAALRLDRRHRITLIDAEDAFTQRVRTHELLGDRASVSTPVAELVRGTGITAVTARVTGLDLDGRRVLTGDGRAFHYDHLVYALGSGTDTRVPGVAEHALTAERIAGLRARLDGPGGEVAVVGGGLTGIELATELAETHPAWRVSLVSGSEPGAGLSAKGRAHVAAVLARMGVRVHSGTRVKAVEPGRLRAAEGDIDADVIVWAGSFVPAPLAAEAGLAVDGRGRALVDATLRSTSHPEVYVVGDAAAAEVPGAGTARMSCAAGMPVAAHAADALNARLDGREPKPFRFRYFIQCVSLGRRDGVIQSVRFDDAPRELILSGRPAALVKELVCRFAFVSLFLERRRPGTYWWPKGPRRALTHR</sequence>
<dbReference type="PANTHER" id="PTHR42913">
    <property type="entry name" value="APOPTOSIS-INDUCING FACTOR 1"/>
    <property type="match status" value="1"/>
</dbReference>
<dbReference type="SUPFAM" id="SSF51905">
    <property type="entry name" value="FAD/NAD(P)-binding domain"/>
    <property type="match status" value="1"/>
</dbReference>
<organism evidence="8 9">
    <name type="scientific">Actinomadura yumaensis</name>
    <dbReference type="NCBI Taxonomy" id="111807"/>
    <lineage>
        <taxon>Bacteria</taxon>
        <taxon>Bacillati</taxon>
        <taxon>Actinomycetota</taxon>
        <taxon>Actinomycetes</taxon>
        <taxon>Streptosporangiales</taxon>
        <taxon>Thermomonosporaceae</taxon>
        <taxon>Actinomadura</taxon>
    </lineage>
</organism>
<dbReference type="Pfam" id="PF07992">
    <property type="entry name" value="Pyr_redox_2"/>
    <property type="match status" value="1"/>
</dbReference>
<dbReference type="InterPro" id="IPR023753">
    <property type="entry name" value="FAD/NAD-binding_dom"/>
</dbReference>
<dbReference type="PRINTS" id="PR00469">
    <property type="entry name" value="PNDRDTASEII"/>
</dbReference>
<evidence type="ECO:0000256" key="1">
    <source>
        <dbReference type="ARBA" id="ARBA00001974"/>
    </source>
</evidence>
<evidence type="ECO:0000259" key="7">
    <source>
        <dbReference type="Pfam" id="PF07992"/>
    </source>
</evidence>
<dbReference type="EC" id="1.6.5.-" evidence="8"/>